<dbReference type="AlphaFoldDB" id="A0A6N6JDK6"/>
<dbReference type="SUPFAM" id="SSF51735">
    <property type="entry name" value="NAD(P)-binding Rossmann-fold domains"/>
    <property type="match status" value="1"/>
</dbReference>
<dbReference type="EMBL" id="BLJE01000001">
    <property type="protein sequence ID" value="GFE63398.1"/>
    <property type="molecule type" value="Genomic_DNA"/>
</dbReference>
<name>A0A6N6JDK6_9RHOB</name>
<reference evidence="3 4" key="1">
    <citation type="submission" date="2019-12" db="EMBL/GenBank/DDBJ databases">
        <title>Litoreibacter badius sp. nov., a novel bacteriochlorophyll a-containing bacterium in the genus Litoreibacter.</title>
        <authorList>
            <person name="Kanamuro M."/>
            <person name="Takabe Y."/>
            <person name="Mori K."/>
            <person name="Takaichi S."/>
            <person name="Hanada S."/>
        </authorList>
    </citation>
    <scope>NUCLEOTIDE SEQUENCE [LARGE SCALE GENOMIC DNA]</scope>
    <source>
        <strain evidence="3 4">K6</strain>
    </source>
</reference>
<comment type="caution">
    <text evidence="3">The sequence shown here is derived from an EMBL/GenBank/DDBJ whole genome shotgun (WGS) entry which is preliminary data.</text>
</comment>
<protein>
    <submittedName>
        <fullName evidence="3">Uncharacterized protein</fullName>
    </submittedName>
</protein>
<organism evidence="3 4">
    <name type="scientific">Litoreibacter roseus</name>
    <dbReference type="NCBI Taxonomy" id="2601869"/>
    <lineage>
        <taxon>Bacteria</taxon>
        <taxon>Pseudomonadati</taxon>
        <taxon>Pseudomonadota</taxon>
        <taxon>Alphaproteobacteria</taxon>
        <taxon>Rhodobacterales</taxon>
        <taxon>Roseobacteraceae</taxon>
        <taxon>Litoreibacter</taxon>
    </lineage>
</organism>
<feature type="domain" description="Saccharopine dehydrogenase NADP binding" evidence="1">
    <location>
        <begin position="6"/>
        <end position="108"/>
    </location>
</feature>
<dbReference type="Gene3D" id="3.40.50.720">
    <property type="entry name" value="NAD(P)-binding Rossmann-like Domain"/>
    <property type="match status" value="1"/>
</dbReference>
<sequence length="583" mass="63315">MMVRRVLLIGGTGVFGARLARHLAGWDEIELFVSSRNTQKARRFAKELTGSGSKIVKGVDLDRGNSLQARLEEIKPFAVVDCSGPFQAASYETARAVIKAGAHLIDLADARDYLAGFADSLNEVACQHSVTALTGASSTPTLSSCVVAHLTKNWQRVDTIDICITPGGKSEVGRAVIEAILSYAGKAVPVWRAGHLDQITGWTKGQSVDIPNLGRRRVAPVETFDAEYLGPKYNVRGRVAFSAGLESNIEQWGLEAMATLRERGLFPDPQALIPLLLKARMLTRLSTSDKGAMLVEIRGLDPKGTFTQARWSLLAKNDHGPYIPILPAAAALRKLLGGAAPVGARLADQALSLSDILEQMVHYSIKTEAKICQESVSIFETQLGTETFQDLPDALRDFHGQTGDPVWSGTAQIEGGKWVLPKLLSRFFGFPATGVNIPVTVQVDRSIEEDGLPRERWTRNFDGTILTSALTRARDGVFTEKFALFTFDVPVSAGSGTVKMPVSGFCLGRLRLPRVLAPRSNTVEYQDTEGRFCFDVRLTLPLVGLLAHYKGWLMPTGQHLPTLSDTSTVARVDIAEVLPNPAT</sequence>
<gene>
    <name evidence="3" type="ORF">KIN_04720</name>
</gene>
<dbReference type="InterPro" id="IPR025311">
    <property type="entry name" value="DUF4166"/>
</dbReference>
<proteinExistence type="predicted"/>
<dbReference type="InterPro" id="IPR036291">
    <property type="entry name" value="NAD(P)-bd_dom_sf"/>
</dbReference>
<evidence type="ECO:0000313" key="4">
    <source>
        <dbReference type="Proteomes" id="UP000436822"/>
    </source>
</evidence>
<dbReference type="Pfam" id="PF03435">
    <property type="entry name" value="Sacchrp_dh_NADP"/>
    <property type="match status" value="1"/>
</dbReference>
<dbReference type="Proteomes" id="UP000436822">
    <property type="component" value="Unassembled WGS sequence"/>
</dbReference>
<dbReference type="InterPro" id="IPR005097">
    <property type="entry name" value="Sacchrp_dh_NADP-bd"/>
</dbReference>
<evidence type="ECO:0000313" key="3">
    <source>
        <dbReference type="EMBL" id="GFE63398.1"/>
    </source>
</evidence>
<evidence type="ECO:0000259" key="2">
    <source>
        <dbReference type="Pfam" id="PF13761"/>
    </source>
</evidence>
<evidence type="ECO:0000259" key="1">
    <source>
        <dbReference type="Pfam" id="PF03435"/>
    </source>
</evidence>
<dbReference type="Pfam" id="PF13761">
    <property type="entry name" value="DUF4166"/>
    <property type="match status" value="1"/>
</dbReference>
<dbReference type="PANTHER" id="PTHR43796">
    <property type="entry name" value="CARBOXYNORSPERMIDINE SYNTHASE"/>
    <property type="match status" value="1"/>
</dbReference>
<accession>A0A6N6JDK6</accession>
<keyword evidence="4" id="KW-1185">Reference proteome</keyword>
<feature type="domain" description="DUF4166" evidence="2">
    <location>
        <begin position="391"/>
        <end position="553"/>
    </location>
</feature>
<dbReference type="PANTHER" id="PTHR43796:SF2">
    <property type="entry name" value="CARBOXYNORSPERMIDINE SYNTHASE"/>
    <property type="match status" value="1"/>
</dbReference>